<name>A0A8S5P2T0_9CAUD</name>
<dbReference type="EMBL" id="BK015304">
    <property type="protein sequence ID" value="DAE00556.1"/>
    <property type="molecule type" value="Genomic_DNA"/>
</dbReference>
<accession>A0A8S5P2T0</accession>
<protein>
    <submittedName>
        <fullName evidence="1">Uncharacterized protein</fullName>
    </submittedName>
</protein>
<proteinExistence type="predicted"/>
<evidence type="ECO:0000313" key="1">
    <source>
        <dbReference type="EMBL" id="DAE00556.1"/>
    </source>
</evidence>
<organism evidence="1">
    <name type="scientific">Peduovirinae sp. ctjOQ18</name>
    <dbReference type="NCBI Taxonomy" id="2825161"/>
    <lineage>
        <taxon>Viruses</taxon>
        <taxon>Duplodnaviria</taxon>
        <taxon>Heunggongvirae</taxon>
        <taxon>Uroviricota</taxon>
        <taxon>Caudoviricetes</taxon>
        <taxon>Peduoviridae</taxon>
    </lineage>
</organism>
<reference evidence="1" key="1">
    <citation type="journal article" date="2021" name="Proc. Natl. Acad. Sci. U.S.A.">
        <title>A Catalog of Tens of Thousands of Viruses from Human Metagenomes Reveals Hidden Associations with Chronic Diseases.</title>
        <authorList>
            <person name="Tisza M.J."/>
            <person name="Buck C.B."/>
        </authorList>
    </citation>
    <scope>NUCLEOTIDE SEQUENCE</scope>
    <source>
        <strain evidence="1">CtjOQ18</strain>
    </source>
</reference>
<sequence>MGREEKERIDFSFYITDYCPQTRTLLGFAGFYFPPRTNIT</sequence>